<proteinExistence type="predicted"/>
<sequence>MQVRSNAAKCDGIISKRKTVKHRSWANRNDRYQRPEEQCHQVLSCRFVRPKETSEIYTLPGNKGEGGVLCEALGVGITIDGWPSALVLGEFLIDVSELKMKRERSEFQGPKLSLLSCKPEVVQSAVTRMIGSPQGEHGERSVRLCRYCCCRWLDWFEGPRKRCRLAVASEQCSLAASALGPFGQDY</sequence>
<keyword evidence="2" id="KW-1185">Reference proteome</keyword>
<dbReference type="InParanoid" id="C0NVH7"/>
<dbReference type="HOGENOM" id="CLU_1454000_0_0_1"/>
<accession>C0NVH7</accession>
<evidence type="ECO:0000313" key="1">
    <source>
        <dbReference type="EMBL" id="EEH04516.1"/>
    </source>
</evidence>
<name>C0NVH7_AJECG</name>
<reference evidence="1" key="1">
    <citation type="submission" date="2009-02" db="EMBL/GenBank/DDBJ databases">
        <title>The Genome Sequence of Ajellomyces capsulatus strain G186AR.</title>
        <authorList>
            <consortium name="The Broad Institute Genome Sequencing Platform"/>
            <person name="Champion M."/>
            <person name="Cuomo C."/>
            <person name="Ma L.-J."/>
            <person name="Henn M.R."/>
            <person name="Sil A."/>
            <person name="Goldman B."/>
            <person name="Young S.K."/>
            <person name="Kodira C.D."/>
            <person name="Zeng Q."/>
            <person name="Koehrsen M."/>
            <person name="Alvarado L."/>
            <person name="Berlin A."/>
            <person name="Borenstein D."/>
            <person name="Chen Z."/>
            <person name="Engels R."/>
            <person name="Freedman E."/>
            <person name="Gellesch M."/>
            <person name="Goldberg J."/>
            <person name="Griggs A."/>
            <person name="Gujja S."/>
            <person name="Heiman D."/>
            <person name="Hepburn T."/>
            <person name="Howarth C."/>
            <person name="Jen D."/>
            <person name="Larson L."/>
            <person name="Lewis B."/>
            <person name="Mehta T."/>
            <person name="Park D."/>
            <person name="Pearson M."/>
            <person name="Roberts A."/>
            <person name="Saif S."/>
            <person name="Shea T."/>
            <person name="Shenoy N."/>
            <person name="Sisk P."/>
            <person name="Stolte C."/>
            <person name="Sykes S."/>
            <person name="Walk T."/>
            <person name="White J."/>
            <person name="Yandava C."/>
            <person name="Klein B."/>
            <person name="McEwen J.G."/>
            <person name="Puccia R."/>
            <person name="Goldman G.H."/>
            <person name="Felipe M.S."/>
            <person name="Nino-Vega G."/>
            <person name="San-Blas G."/>
            <person name="Taylor J."/>
            <person name="Mendoza L."/>
            <person name="Galagan J."/>
            <person name="Nusbaum C."/>
            <person name="Birren B."/>
        </authorList>
    </citation>
    <scope>NUCLEOTIDE SEQUENCE</scope>
    <source>
        <strain evidence="1">G186AR</strain>
    </source>
</reference>
<dbReference type="GeneID" id="69040173"/>
<dbReference type="AlphaFoldDB" id="C0NVH7"/>
<protein>
    <submittedName>
        <fullName evidence="1">Uncharacterized protein</fullName>
    </submittedName>
</protein>
<evidence type="ECO:0000313" key="2">
    <source>
        <dbReference type="Proteomes" id="UP000001631"/>
    </source>
</evidence>
<dbReference type="EMBL" id="GG663373">
    <property type="protein sequence ID" value="EEH04516.1"/>
    <property type="molecule type" value="Genomic_DNA"/>
</dbReference>
<dbReference type="Proteomes" id="UP000001631">
    <property type="component" value="Unassembled WGS sequence"/>
</dbReference>
<gene>
    <name evidence="1" type="ORF">HCBG_07157</name>
</gene>
<organism evidence="1 2">
    <name type="scientific">Ajellomyces capsulatus (strain G186AR / H82 / ATCC MYA-2454 / RMSCC 2432)</name>
    <name type="common">Darling's disease fungus</name>
    <name type="synonym">Histoplasma capsulatum</name>
    <dbReference type="NCBI Taxonomy" id="447093"/>
    <lineage>
        <taxon>Eukaryota</taxon>
        <taxon>Fungi</taxon>
        <taxon>Dikarya</taxon>
        <taxon>Ascomycota</taxon>
        <taxon>Pezizomycotina</taxon>
        <taxon>Eurotiomycetes</taxon>
        <taxon>Eurotiomycetidae</taxon>
        <taxon>Onygenales</taxon>
        <taxon>Ajellomycetaceae</taxon>
        <taxon>Histoplasma</taxon>
    </lineage>
</organism>
<dbReference type="RefSeq" id="XP_045284997.1">
    <property type="nucleotide sequence ID" value="XM_045434206.1"/>
</dbReference>